<evidence type="ECO:0000313" key="11">
    <source>
        <dbReference type="Proteomes" id="UP001595766"/>
    </source>
</evidence>
<dbReference type="PROSITE" id="PS50109">
    <property type="entry name" value="HIS_KIN"/>
    <property type="match status" value="1"/>
</dbReference>
<dbReference type="InterPro" id="IPR050428">
    <property type="entry name" value="TCS_sensor_his_kinase"/>
</dbReference>
<gene>
    <name evidence="10" type="ORF">ACFOUP_07845</name>
</gene>
<reference evidence="11" key="1">
    <citation type="journal article" date="2019" name="Int. J. Syst. Evol. Microbiol.">
        <title>The Global Catalogue of Microorganisms (GCM) 10K type strain sequencing project: providing services to taxonomists for standard genome sequencing and annotation.</title>
        <authorList>
            <consortium name="The Broad Institute Genomics Platform"/>
            <consortium name="The Broad Institute Genome Sequencing Center for Infectious Disease"/>
            <person name="Wu L."/>
            <person name="Ma J."/>
        </authorList>
    </citation>
    <scope>NUCLEOTIDE SEQUENCE [LARGE SCALE GENOMIC DNA]</scope>
    <source>
        <strain evidence="11">CECT 8551</strain>
    </source>
</reference>
<evidence type="ECO:0000256" key="4">
    <source>
        <dbReference type="ARBA" id="ARBA00022679"/>
    </source>
</evidence>
<dbReference type="EC" id="2.7.13.3" evidence="2"/>
<comment type="caution">
    <text evidence="10">The sequence shown here is derived from an EMBL/GenBank/DDBJ whole genome shotgun (WGS) entry which is preliminary data.</text>
</comment>
<dbReference type="PANTHER" id="PTHR45436">
    <property type="entry name" value="SENSOR HISTIDINE KINASE YKOH"/>
    <property type="match status" value="1"/>
</dbReference>
<dbReference type="SUPFAM" id="SSF55874">
    <property type="entry name" value="ATPase domain of HSP90 chaperone/DNA topoisomerase II/histidine kinase"/>
    <property type="match status" value="1"/>
</dbReference>
<dbReference type="SMART" id="SM00387">
    <property type="entry name" value="HATPase_c"/>
    <property type="match status" value="1"/>
</dbReference>
<dbReference type="InterPro" id="IPR036097">
    <property type="entry name" value="HisK_dim/P_sf"/>
</dbReference>
<evidence type="ECO:0000256" key="2">
    <source>
        <dbReference type="ARBA" id="ARBA00012438"/>
    </source>
</evidence>
<evidence type="ECO:0000256" key="3">
    <source>
        <dbReference type="ARBA" id="ARBA00022553"/>
    </source>
</evidence>
<dbReference type="Gene3D" id="1.10.287.130">
    <property type="match status" value="1"/>
</dbReference>
<organism evidence="10 11">
    <name type="scientific">Belliella kenyensis</name>
    <dbReference type="NCBI Taxonomy" id="1472724"/>
    <lineage>
        <taxon>Bacteria</taxon>
        <taxon>Pseudomonadati</taxon>
        <taxon>Bacteroidota</taxon>
        <taxon>Cytophagia</taxon>
        <taxon>Cytophagales</taxon>
        <taxon>Cyclobacteriaceae</taxon>
        <taxon>Belliella</taxon>
    </lineage>
</organism>
<feature type="domain" description="Histidine kinase" evidence="9">
    <location>
        <begin position="227"/>
        <end position="414"/>
    </location>
</feature>
<accession>A0ABV8EKV8</accession>
<evidence type="ECO:0000256" key="7">
    <source>
        <dbReference type="ARBA" id="ARBA00022989"/>
    </source>
</evidence>
<dbReference type="InterPro" id="IPR036890">
    <property type="entry name" value="HATPase_C_sf"/>
</dbReference>
<dbReference type="InterPro" id="IPR003661">
    <property type="entry name" value="HisK_dim/P_dom"/>
</dbReference>
<dbReference type="Pfam" id="PF02518">
    <property type="entry name" value="HATPase_c"/>
    <property type="match status" value="1"/>
</dbReference>
<evidence type="ECO:0000256" key="8">
    <source>
        <dbReference type="SAM" id="Phobius"/>
    </source>
</evidence>
<evidence type="ECO:0000313" key="10">
    <source>
        <dbReference type="EMBL" id="MFC3976286.1"/>
    </source>
</evidence>
<dbReference type="SUPFAM" id="SSF47384">
    <property type="entry name" value="Homodimeric domain of signal transducing histidine kinase"/>
    <property type="match status" value="1"/>
</dbReference>
<sequence>MKLLNKSLKPFTLLTFVLLIISIPLFYFVVLYIYIVDADQTLASKKVRIEDQLNHLYKIPKTAILRIRLLNELDIGYQIYDLDTMSYQSEGDRFYTAERFDQYSNSIKPYRYLESELDIFGNRYLLKAEVDMEEYFDVIPYTTIVASIFFLLILIGYYMINRFVARKVWKPFYKILNELSSLKIQNGEKLSPIDSDIDEFIKLSDNLLYFTNRSYSAYNQQKEFTENAAHELQTPLAIIQSKAELLLQTELTESQHEYLSQINLAVSRMKRLNKNLLMLAKIENKQFIVNEKLNLSAILLETIDLYQSSFDTKSIRVYTEIDEEIYIKGNRALIETLINSLLTNAISHNLNHGRMNLILNRKNLLIQNSGKLTALDGEKIFKRFNKDNKSFSGSGLGLAICKEIVILHDFKIKYKYINGLHSFKLWDFE</sequence>
<keyword evidence="5 8" id="KW-0812">Transmembrane</keyword>
<evidence type="ECO:0000259" key="9">
    <source>
        <dbReference type="PROSITE" id="PS50109"/>
    </source>
</evidence>
<dbReference type="CDD" id="cd00082">
    <property type="entry name" value="HisKA"/>
    <property type="match status" value="1"/>
</dbReference>
<evidence type="ECO:0000256" key="1">
    <source>
        <dbReference type="ARBA" id="ARBA00000085"/>
    </source>
</evidence>
<feature type="transmembrane region" description="Helical" evidence="8">
    <location>
        <begin position="138"/>
        <end position="160"/>
    </location>
</feature>
<dbReference type="InterPro" id="IPR005467">
    <property type="entry name" value="His_kinase_dom"/>
</dbReference>
<dbReference type="Pfam" id="PF00512">
    <property type="entry name" value="HisKA"/>
    <property type="match status" value="1"/>
</dbReference>
<protein>
    <recommendedName>
        <fullName evidence="2">histidine kinase</fullName>
        <ecNumber evidence="2">2.7.13.3</ecNumber>
    </recommendedName>
</protein>
<dbReference type="RefSeq" id="WP_241290934.1">
    <property type="nucleotide sequence ID" value="NZ_JAKZGR010000001.1"/>
</dbReference>
<dbReference type="SMART" id="SM00388">
    <property type="entry name" value="HisKA"/>
    <property type="match status" value="1"/>
</dbReference>
<name>A0ABV8EKV8_9BACT</name>
<evidence type="ECO:0000256" key="6">
    <source>
        <dbReference type="ARBA" id="ARBA00022777"/>
    </source>
</evidence>
<dbReference type="GO" id="GO:0016301">
    <property type="term" value="F:kinase activity"/>
    <property type="evidence" value="ECO:0007669"/>
    <property type="project" value="UniProtKB-KW"/>
</dbReference>
<dbReference type="Proteomes" id="UP001595766">
    <property type="component" value="Unassembled WGS sequence"/>
</dbReference>
<keyword evidence="3" id="KW-0597">Phosphoprotein</keyword>
<dbReference type="InterPro" id="IPR003594">
    <property type="entry name" value="HATPase_dom"/>
</dbReference>
<keyword evidence="11" id="KW-1185">Reference proteome</keyword>
<dbReference type="PANTHER" id="PTHR45436:SF5">
    <property type="entry name" value="SENSOR HISTIDINE KINASE TRCS"/>
    <property type="match status" value="1"/>
</dbReference>
<keyword evidence="4" id="KW-0808">Transferase</keyword>
<keyword evidence="7 8" id="KW-1133">Transmembrane helix</keyword>
<dbReference type="Gene3D" id="3.30.565.10">
    <property type="entry name" value="Histidine kinase-like ATPase, C-terminal domain"/>
    <property type="match status" value="1"/>
</dbReference>
<feature type="transmembrane region" description="Helical" evidence="8">
    <location>
        <begin position="12"/>
        <end position="35"/>
    </location>
</feature>
<evidence type="ECO:0000256" key="5">
    <source>
        <dbReference type="ARBA" id="ARBA00022692"/>
    </source>
</evidence>
<keyword evidence="6 10" id="KW-0418">Kinase</keyword>
<comment type="catalytic activity">
    <reaction evidence="1">
        <text>ATP + protein L-histidine = ADP + protein N-phospho-L-histidine.</text>
        <dbReference type="EC" id="2.7.13.3"/>
    </reaction>
</comment>
<dbReference type="EMBL" id="JBHSAV010000023">
    <property type="protein sequence ID" value="MFC3976286.1"/>
    <property type="molecule type" value="Genomic_DNA"/>
</dbReference>
<proteinExistence type="predicted"/>
<keyword evidence="8" id="KW-0472">Membrane</keyword>